<dbReference type="RefSeq" id="WP_240574634.1">
    <property type="nucleotide sequence ID" value="NZ_CP136709.1"/>
</dbReference>
<dbReference type="InterPro" id="IPR021109">
    <property type="entry name" value="Peptidase_aspartic_dom_sf"/>
</dbReference>
<dbReference type="Proteomes" id="UP001156141">
    <property type="component" value="Unassembled WGS sequence"/>
</dbReference>
<organism evidence="1 2">
    <name type="scientific">Aestuariibaculum lutulentum</name>
    <dbReference type="NCBI Taxonomy" id="2920935"/>
    <lineage>
        <taxon>Bacteria</taxon>
        <taxon>Pseudomonadati</taxon>
        <taxon>Bacteroidota</taxon>
        <taxon>Flavobacteriia</taxon>
        <taxon>Flavobacteriales</taxon>
        <taxon>Flavobacteriaceae</taxon>
    </lineage>
</organism>
<dbReference type="PROSITE" id="PS00141">
    <property type="entry name" value="ASP_PROTEASE"/>
    <property type="match status" value="1"/>
</dbReference>
<dbReference type="SUPFAM" id="SSF50630">
    <property type="entry name" value="Acid proteases"/>
    <property type="match status" value="1"/>
</dbReference>
<name>A0ABS9RKT6_9FLAO</name>
<accession>A0ABS9RKT6</accession>
<gene>
    <name evidence="1" type="ORF">MKW35_13095</name>
</gene>
<sequence length="138" mass="16179">MEKTEKTKIDLKIQDNGFFYFYMDISNPITDKSAFDCKVIIDTGADCSLIKPHLASALEINSYGKTNILNPLSLEKEETNAYKVHLYYENMVIPEVKCLEMKDLTYPADFMIGVDLFKNFDFHWDSECRKAYMVFRHY</sequence>
<dbReference type="InterPro" id="IPR001969">
    <property type="entry name" value="Aspartic_peptidase_AS"/>
</dbReference>
<evidence type="ECO:0000313" key="2">
    <source>
        <dbReference type="Proteomes" id="UP001156141"/>
    </source>
</evidence>
<evidence type="ECO:0008006" key="3">
    <source>
        <dbReference type="Google" id="ProtNLM"/>
    </source>
</evidence>
<dbReference type="EMBL" id="JAKVQD010000005">
    <property type="protein sequence ID" value="MCH4553558.1"/>
    <property type="molecule type" value="Genomic_DNA"/>
</dbReference>
<comment type="caution">
    <text evidence="1">The sequence shown here is derived from an EMBL/GenBank/DDBJ whole genome shotgun (WGS) entry which is preliminary data.</text>
</comment>
<proteinExistence type="predicted"/>
<protein>
    <recommendedName>
        <fullName evidence="3">Peptidase A2 domain-containing protein</fullName>
    </recommendedName>
</protein>
<reference evidence="1" key="1">
    <citation type="submission" date="2022-02" db="EMBL/GenBank/DDBJ databases">
        <title>Aestuariibaculum sp., a marine bacterium isolated from sediment in Guangxi.</title>
        <authorList>
            <person name="Ying J."/>
        </authorList>
    </citation>
    <scope>NUCLEOTIDE SEQUENCE</scope>
    <source>
        <strain evidence="1">L182</strain>
    </source>
</reference>
<dbReference type="Gene3D" id="2.40.70.10">
    <property type="entry name" value="Acid Proteases"/>
    <property type="match status" value="1"/>
</dbReference>
<evidence type="ECO:0000313" key="1">
    <source>
        <dbReference type="EMBL" id="MCH4553558.1"/>
    </source>
</evidence>
<keyword evidence="2" id="KW-1185">Reference proteome</keyword>